<dbReference type="SMART" id="SM00382">
    <property type="entry name" value="AAA"/>
    <property type="match status" value="1"/>
</dbReference>
<gene>
    <name evidence="11" type="primary">ecfA2</name>
    <name evidence="11" type="ORF">ERS852476_02477</name>
</gene>
<dbReference type="InterPro" id="IPR003593">
    <property type="entry name" value="AAA+_ATPase"/>
</dbReference>
<evidence type="ECO:0000256" key="1">
    <source>
        <dbReference type="ARBA" id="ARBA00004202"/>
    </source>
</evidence>
<dbReference type="NCBIfam" id="TIGR04521">
    <property type="entry name" value="ECF_ATPase_2"/>
    <property type="match status" value="1"/>
</dbReference>
<comment type="similarity">
    <text evidence="8">Belongs to the ABC transporter superfamily. Energy-coupling factor EcfA family.</text>
</comment>
<dbReference type="EMBL" id="CYZP01000022">
    <property type="protein sequence ID" value="CUO30948.1"/>
    <property type="molecule type" value="Genomic_DNA"/>
</dbReference>
<dbReference type="PANTHER" id="PTHR43553:SF27">
    <property type="entry name" value="ENERGY-COUPLING FACTOR TRANSPORTER ATP-BINDING PROTEIN ECFA2"/>
    <property type="match status" value="1"/>
</dbReference>
<dbReference type="PROSITE" id="PS50893">
    <property type="entry name" value="ABC_TRANSPORTER_2"/>
    <property type="match status" value="1"/>
</dbReference>
<dbReference type="PANTHER" id="PTHR43553">
    <property type="entry name" value="HEAVY METAL TRANSPORTER"/>
    <property type="match status" value="1"/>
</dbReference>
<reference evidence="11 12" key="1">
    <citation type="submission" date="2015-09" db="EMBL/GenBank/DDBJ databases">
        <authorList>
            <consortium name="Pathogen Informatics"/>
        </authorList>
    </citation>
    <scope>NUCLEOTIDE SEQUENCE [LARGE SCALE GENOMIC DNA]</scope>
    <source>
        <strain evidence="11 12">2789STDY5834861</strain>
    </source>
</reference>
<dbReference type="CDD" id="cd03225">
    <property type="entry name" value="ABC_cobalt_CbiO_domain1"/>
    <property type="match status" value="1"/>
</dbReference>
<proteinExistence type="inferred from homology"/>
<comment type="function">
    <text evidence="8">ATP-binding (A) component of a common energy-coupling factor (ECF) ABC-transporter complex.</text>
</comment>
<feature type="compositionally biased region" description="Basic and acidic residues" evidence="9">
    <location>
        <begin position="321"/>
        <end position="348"/>
    </location>
</feature>
<organism evidence="11 12">
    <name type="scientific">Blautia obeum</name>
    <dbReference type="NCBI Taxonomy" id="40520"/>
    <lineage>
        <taxon>Bacteria</taxon>
        <taxon>Bacillati</taxon>
        <taxon>Bacillota</taxon>
        <taxon>Clostridia</taxon>
        <taxon>Lachnospirales</taxon>
        <taxon>Lachnospiraceae</taxon>
        <taxon>Blautia</taxon>
    </lineage>
</organism>
<evidence type="ECO:0000256" key="2">
    <source>
        <dbReference type="ARBA" id="ARBA00022448"/>
    </source>
</evidence>
<evidence type="ECO:0000256" key="6">
    <source>
        <dbReference type="ARBA" id="ARBA00022967"/>
    </source>
</evidence>
<dbReference type="GO" id="GO:0016887">
    <property type="term" value="F:ATP hydrolysis activity"/>
    <property type="evidence" value="ECO:0007669"/>
    <property type="project" value="InterPro"/>
</dbReference>
<comment type="subunit">
    <text evidence="8">Forms a stable energy-coupling factor (ECF) transporter complex composed of 2 membrane-embedded substrate-binding proteins (S component), 2 ATP-binding proteins (A component) and 2 transmembrane proteins (T component).</text>
</comment>
<dbReference type="InterPro" id="IPR015856">
    <property type="entry name" value="ABC_transpr_CbiO/EcfA_su"/>
</dbReference>
<dbReference type="AlphaFoldDB" id="A0A174E367"/>
<dbReference type="InterPro" id="IPR003439">
    <property type="entry name" value="ABC_transporter-like_ATP-bd"/>
</dbReference>
<evidence type="ECO:0000256" key="4">
    <source>
        <dbReference type="ARBA" id="ARBA00022741"/>
    </source>
</evidence>
<dbReference type="EC" id="7.-.-.-" evidence="8"/>
<dbReference type="InterPro" id="IPR027417">
    <property type="entry name" value="P-loop_NTPase"/>
</dbReference>
<evidence type="ECO:0000256" key="7">
    <source>
        <dbReference type="ARBA" id="ARBA00023136"/>
    </source>
</evidence>
<keyword evidence="2 8" id="KW-0813">Transport</keyword>
<keyword evidence="7 8" id="KW-0472">Membrane</keyword>
<evidence type="ECO:0000256" key="9">
    <source>
        <dbReference type="SAM" id="MobiDB-lite"/>
    </source>
</evidence>
<accession>A0A174E367</accession>
<dbReference type="Pfam" id="PF00005">
    <property type="entry name" value="ABC_tran"/>
    <property type="match status" value="1"/>
</dbReference>
<evidence type="ECO:0000313" key="11">
    <source>
        <dbReference type="EMBL" id="CUO30948.1"/>
    </source>
</evidence>
<dbReference type="FunFam" id="3.40.50.300:FF:000224">
    <property type="entry name" value="Energy-coupling factor transporter ATP-binding protein EcfA"/>
    <property type="match status" value="1"/>
</dbReference>
<dbReference type="InterPro" id="IPR050095">
    <property type="entry name" value="ECF_ABC_transporter_ATP-bd"/>
</dbReference>
<keyword evidence="4 8" id="KW-0547">Nucleotide-binding</keyword>
<keyword evidence="3 8" id="KW-1003">Cell membrane</keyword>
<feature type="compositionally biased region" description="Acidic residues" evidence="9">
    <location>
        <begin position="349"/>
        <end position="358"/>
    </location>
</feature>
<dbReference type="SUPFAM" id="SSF52540">
    <property type="entry name" value="P-loop containing nucleoside triphosphate hydrolases"/>
    <property type="match status" value="1"/>
</dbReference>
<keyword evidence="11" id="KW-0378">Hydrolase</keyword>
<evidence type="ECO:0000256" key="8">
    <source>
        <dbReference type="RuleBase" id="RU365104"/>
    </source>
</evidence>
<keyword evidence="5 8" id="KW-0067">ATP-binding</keyword>
<comment type="subcellular location">
    <subcellularLocation>
        <location evidence="1 8">Cell membrane</location>
        <topology evidence="1 8">Peripheral membrane protein</topology>
    </subcellularLocation>
</comment>
<feature type="region of interest" description="Disordered" evidence="9">
    <location>
        <begin position="287"/>
        <end position="358"/>
    </location>
</feature>
<evidence type="ECO:0000259" key="10">
    <source>
        <dbReference type="PROSITE" id="PS50893"/>
    </source>
</evidence>
<sequence>MSIELKNVTYTYSPGTAYEIHALKDINLSIPDGQFIGIIGHTGSGKSTLIQHFNALIRPTSGTITYNGEDIWGEKYDRRALRSEVGLVFQYPEHQLFENDVLSDVCFGPMNQGLSREEAEVEAKKALQHVGFKEKNFSKSPFELSGGQKKRVAIAGVLAMNPKILILDEPTAGLDPKGRDDILDQIAELHKVRGITIILVSHSMEDIAKYAERLIVVNDGEIAYDDAPKAVFAHYRELEAMGLAAPQITYIMHALKEKGLDVDVTATTVDEAKENILAVLRKCNPGKLSGDRQSVSDSQSKKENAKAETLISEMEADLIEDGTKESHSDAPDEDLSIQKETMDKKSAEQEENEGGQEV</sequence>
<dbReference type="GO" id="GO:0043190">
    <property type="term" value="C:ATP-binding cassette (ABC) transporter complex"/>
    <property type="evidence" value="ECO:0007669"/>
    <property type="project" value="TreeGrafter"/>
</dbReference>
<dbReference type="Gene3D" id="3.40.50.300">
    <property type="entry name" value="P-loop containing nucleotide triphosphate hydrolases"/>
    <property type="match status" value="1"/>
</dbReference>
<keyword evidence="6" id="KW-1278">Translocase</keyword>
<dbReference type="InterPro" id="IPR030946">
    <property type="entry name" value="EcfA2"/>
</dbReference>
<evidence type="ECO:0000256" key="5">
    <source>
        <dbReference type="ARBA" id="ARBA00022840"/>
    </source>
</evidence>
<dbReference type="PROSITE" id="PS00211">
    <property type="entry name" value="ABC_TRANSPORTER_1"/>
    <property type="match status" value="1"/>
</dbReference>
<evidence type="ECO:0000313" key="12">
    <source>
        <dbReference type="Proteomes" id="UP000095645"/>
    </source>
</evidence>
<protein>
    <recommendedName>
        <fullName evidence="8">Energy-coupling factor transporter ATP-binding protein EcfA2</fullName>
        <ecNumber evidence="8">7.-.-.-</ecNumber>
    </recommendedName>
</protein>
<feature type="domain" description="ABC transporter" evidence="10">
    <location>
        <begin position="3"/>
        <end position="244"/>
    </location>
</feature>
<dbReference type="InterPro" id="IPR017871">
    <property type="entry name" value="ABC_transporter-like_CS"/>
</dbReference>
<dbReference type="GO" id="GO:0005524">
    <property type="term" value="F:ATP binding"/>
    <property type="evidence" value="ECO:0007669"/>
    <property type="project" value="UniProtKB-UniRule"/>
</dbReference>
<name>A0A174E367_9FIRM</name>
<dbReference type="Proteomes" id="UP000095645">
    <property type="component" value="Unassembled WGS sequence"/>
</dbReference>
<evidence type="ECO:0000256" key="3">
    <source>
        <dbReference type="ARBA" id="ARBA00022475"/>
    </source>
</evidence>
<dbReference type="GO" id="GO:0042626">
    <property type="term" value="F:ATPase-coupled transmembrane transporter activity"/>
    <property type="evidence" value="ECO:0007669"/>
    <property type="project" value="TreeGrafter"/>
</dbReference>